<dbReference type="Proteomes" id="UP001595840">
    <property type="component" value="Unassembled WGS sequence"/>
</dbReference>
<reference evidence="2" key="1">
    <citation type="journal article" date="2019" name="Int. J. Syst. Evol. Microbiol.">
        <title>The Global Catalogue of Microorganisms (GCM) 10K type strain sequencing project: providing services to taxonomists for standard genome sequencing and annotation.</title>
        <authorList>
            <consortium name="The Broad Institute Genomics Platform"/>
            <consortium name="The Broad Institute Genome Sequencing Center for Infectious Disease"/>
            <person name="Wu L."/>
            <person name="Ma J."/>
        </authorList>
    </citation>
    <scope>NUCLEOTIDE SEQUENCE [LARGE SCALE GENOMIC DNA]</scope>
    <source>
        <strain evidence="2">CECT 8570</strain>
    </source>
</reference>
<dbReference type="PANTHER" id="PTHR33747">
    <property type="entry name" value="UPF0225 PROTEIN SCO1677"/>
    <property type="match status" value="1"/>
</dbReference>
<evidence type="ECO:0000313" key="1">
    <source>
        <dbReference type="EMBL" id="MFC4362241.1"/>
    </source>
</evidence>
<evidence type="ECO:0000313" key="2">
    <source>
        <dbReference type="Proteomes" id="UP001595840"/>
    </source>
</evidence>
<dbReference type="SUPFAM" id="SSF101327">
    <property type="entry name" value="YgfB-like"/>
    <property type="match status" value="1"/>
</dbReference>
<comment type="caution">
    <text evidence="1">The sequence shown here is derived from an EMBL/GenBank/DDBJ whole genome shotgun (WGS) entry which is preliminary data.</text>
</comment>
<gene>
    <name evidence="1" type="ORF">ACFOX3_08005</name>
</gene>
<dbReference type="InterPro" id="IPR011978">
    <property type="entry name" value="YgfB-like"/>
</dbReference>
<dbReference type="InterPro" id="IPR036255">
    <property type="entry name" value="YgfB-like_sf"/>
</dbReference>
<organism evidence="1 2">
    <name type="scientific">Simiduia curdlanivorans</name>
    <dbReference type="NCBI Taxonomy" id="1492769"/>
    <lineage>
        <taxon>Bacteria</taxon>
        <taxon>Pseudomonadati</taxon>
        <taxon>Pseudomonadota</taxon>
        <taxon>Gammaproteobacteria</taxon>
        <taxon>Cellvibrionales</taxon>
        <taxon>Cellvibrionaceae</taxon>
        <taxon>Simiduia</taxon>
    </lineage>
</organism>
<proteinExistence type="predicted"/>
<dbReference type="Pfam" id="PF03695">
    <property type="entry name" value="UPF0149"/>
    <property type="match status" value="1"/>
</dbReference>
<accession>A0ABV8V2X5</accession>
<dbReference type="Pfam" id="PF02810">
    <property type="entry name" value="SEC-C"/>
    <property type="match status" value="1"/>
</dbReference>
<keyword evidence="2" id="KW-1185">Reference proteome</keyword>
<dbReference type="InterPro" id="IPR004027">
    <property type="entry name" value="SEC_C_motif"/>
</dbReference>
<dbReference type="NCBIfam" id="NF007704">
    <property type="entry name" value="PRK10396.1"/>
    <property type="match status" value="1"/>
</dbReference>
<dbReference type="SUPFAM" id="SSF103642">
    <property type="entry name" value="Sec-C motif"/>
    <property type="match status" value="1"/>
</dbReference>
<name>A0ABV8V2X5_9GAMM</name>
<dbReference type="EMBL" id="JBHSCX010000005">
    <property type="protein sequence ID" value="MFC4362241.1"/>
    <property type="molecule type" value="Genomic_DNA"/>
</dbReference>
<dbReference type="PANTHER" id="PTHR33747:SF9">
    <property type="entry name" value="METAL-BINDING PROTEIN"/>
    <property type="match status" value="1"/>
</dbReference>
<sequence>MLEKYGAEDSIGNFSELDGFLTALVSGPEMIMPSQWMPWIWGDEQDQPTWETDAEATRFFELLLRAMNDNATNLMDAPSNFQPMFENFSTQSQEQWFLATWCLGYLRAVFICDWPEIPEEFSHWLALIEQQSFEEQADQLLADGLDAQEEMASELTIAALMLHRYWLEQRLPAPVPQISPSQPLRAGPKVGRNDPCPCGSGKKFKQCCLH</sequence>
<dbReference type="Gene3D" id="3.10.450.50">
    <property type="match status" value="1"/>
</dbReference>
<dbReference type="RefSeq" id="WP_380736146.1">
    <property type="nucleotide sequence ID" value="NZ_JAUFQG010000006.1"/>
</dbReference>
<dbReference type="NCBIfam" id="TIGR02292">
    <property type="entry name" value="ygfB_yecA"/>
    <property type="match status" value="1"/>
</dbReference>
<protein>
    <submittedName>
        <fullName evidence="1">UPF0149 family protein</fullName>
    </submittedName>
</protein>